<evidence type="ECO:0000259" key="1">
    <source>
        <dbReference type="PROSITE" id="PS51186"/>
    </source>
</evidence>
<dbReference type="SUPFAM" id="SSF55729">
    <property type="entry name" value="Acyl-CoA N-acyltransferases (Nat)"/>
    <property type="match status" value="1"/>
</dbReference>
<reference evidence="2 3" key="1">
    <citation type="submission" date="2022-09" db="EMBL/GenBank/DDBJ databases">
        <title>Chryseobacterium oleae sp.nov., isolated from the inter-root soil of Pyrola calliantha H. Andr. in Tibet.</title>
        <authorList>
            <person name="Li Z."/>
        </authorList>
    </citation>
    <scope>NUCLEOTIDE SEQUENCE [LARGE SCALE GENOMIC DNA]</scope>
    <source>
        <strain evidence="3">pc1-10</strain>
    </source>
</reference>
<name>A0ABT2J0E7_9FLAO</name>
<sequence length="216" mass="24539">MIIAGSVSDDIVEKWLKAWSLSRQLPLPVRYQSGFKVEVGEEKQKRRYVFSELNNDFIELSKQIDEPWIYLKVCASPDEVKNVVPEKWVIQPPGYMMFCAGSMKAAAKDLGKGYRIESEKYNSTTVIKIIAENGELASVGRIVIVDDLAVYDRIITEEKHQRKGLATFLMQQLEKTALSEGILNNLLVATEKGRVLYQSMGWELYSPYTSIVIPNI</sequence>
<keyword evidence="3" id="KW-1185">Reference proteome</keyword>
<dbReference type="RefSeq" id="WP_259840900.1">
    <property type="nucleotide sequence ID" value="NZ_JAOAMU010000007.1"/>
</dbReference>
<dbReference type="CDD" id="cd04301">
    <property type="entry name" value="NAT_SF"/>
    <property type="match status" value="1"/>
</dbReference>
<evidence type="ECO:0000313" key="3">
    <source>
        <dbReference type="Proteomes" id="UP001525566"/>
    </source>
</evidence>
<dbReference type="Pfam" id="PF00583">
    <property type="entry name" value="Acetyltransf_1"/>
    <property type="match status" value="1"/>
</dbReference>
<dbReference type="Proteomes" id="UP001525566">
    <property type="component" value="Unassembled WGS sequence"/>
</dbReference>
<feature type="domain" description="N-acetyltransferase" evidence="1">
    <location>
        <begin position="48"/>
        <end position="216"/>
    </location>
</feature>
<dbReference type="InterPro" id="IPR000182">
    <property type="entry name" value="GNAT_dom"/>
</dbReference>
<comment type="caution">
    <text evidence="2">The sequence shown here is derived from an EMBL/GenBank/DDBJ whole genome shotgun (WGS) entry which is preliminary data.</text>
</comment>
<accession>A0ABT2J0E7</accession>
<dbReference type="InterPro" id="IPR016181">
    <property type="entry name" value="Acyl_CoA_acyltransferase"/>
</dbReference>
<proteinExistence type="predicted"/>
<organism evidence="2 3">
    <name type="scientific">Chryseobacterium herbae</name>
    <dbReference type="NCBI Taxonomy" id="2976476"/>
    <lineage>
        <taxon>Bacteria</taxon>
        <taxon>Pseudomonadati</taxon>
        <taxon>Bacteroidota</taxon>
        <taxon>Flavobacteriia</taxon>
        <taxon>Flavobacteriales</taxon>
        <taxon>Weeksellaceae</taxon>
        <taxon>Chryseobacterium group</taxon>
        <taxon>Chryseobacterium</taxon>
    </lineage>
</organism>
<dbReference type="EMBL" id="JAOAMU010000007">
    <property type="protein sequence ID" value="MCT2564191.1"/>
    <property type="molecule type" value="Genomic_DNA"/>
</dbReference>
<dbReference type="PROSITE" id="PS51186">
    <property type="entry name" value="GNAT"/>
    <property type="match status" value="1"/>
</dbReference>
<gene>
    <name evidence="2" type="ORF">N0B48_20045</name>
</gene>
<protein>
    <submittedName>
        <fullName evidence="2">GNAT family N-acetyltransferase</fullName>
    </submittedName>
</protein>
<dbReference type="Gene3D" id="3.40.630.30">
    <property type="match status" value="1"/>
</dbReference>
<evidence type="ECO:0000313" key="2">
    <source>
        <dbReference type="EMBL" id="MCT2564191.1"/>
    </source>
</evidence>